<comment type="function">
    <text evidence="5">Methylates the class 1 translation termination release factors RF1/PrfA and RF2/PrfB on the glutamine residue of the universally conserved GGQ motif.</text>
</comment>
<dbReference type="PANTHER" id="PTHR18895:SF74">
    <property type="entry name" value="MTRF1L RELEASE FACTOR GLUTAMINE METHYLTRANSFERASE"/>
    <property type="match status" value="1"/>
</dbReference>
<evidence type="ECO:0000313" key="8">
    <source>
        <dbReference type="EMBL" id="OGF31795.1"/>
    </source>
</evidence>
<evidence type="ECO:0000256" key="1">
    <source>
        <dbReference type="ARBA" id="ARBA00022603"/>
    </source>
</evidence>
<evidence type="ECO:0000313" key="9">
    <source>
        <dbReference type="Proteomes" id="UP000179001"/>
    </source>
</evidence>
<evidence type="ECO:0000256" key="4">
    <source>
        <dbReference type="ARBA" id="ARBA00048391"/>
    </source>
</evidence>
<dbReference type="InterPro" id="IPR019874">
    <property type="entry name" value="RF_methyltr_PrmC"/>
</dbReference>
<dbReference type="PANTHER" id="PTHR18895">
    <property type="entry name" value="HEMK METHYLTRANSFERASE"/>
    <property type="match status" value="1"/>
</dbReference>
<sequence length="292" mass="33419">MDIKTALEKMVEKLKNTDSAELDAEVLLAFILGKNKEYLFTYPEKELTKIQLSKFLNLIKKRATGEPVAYLIGEKEFFGLKFFVNKNVLIPRPETELLVEEILKVAKDNMTIADIGTGSGAILIAGYKSMSSYSAKKRSLRLEFMATDISKKALAVAKKNAEFHKANIKFFQGDLLEPVKNKQIDIMTANLPYLEKKDKKNLRFSEEIGLKFEPKQALYSGKDGLDAYREFFKQVAKLSYQPKFILIEFGYKQTAKLEKIIRSNLNKIKIHLKKDLGGFDRVMVIELFDDSY</sequence>
<keyword evidence="3 5" id="KW-0949">S-adenosyl-L-methionine</keyword>
<comment type="similarity">
    <text evidence="5">Belongs to the protein N5-glutamine methyltransferase family. PrmC subfamily.</text>
</comment>
<feature type="binding site" evidence="5">
    <location>
        <position position="190"/>
    </location>
    <ligand>
        <name>S-adenosyl-L-methionine</name>
        <dbReference type="ChEBI" id="CHEBI:59789"/>
    </ligand>
</feature>
<dbReference type="InterPro" id="IPR007848">
    <property type="entry name" value="Small_mtfrase_dom"/>
</dbReference>
<protein>
    <recommendedName>
        <fullName evidence="5">Release factor glutamine methyltransferase</fullName>
        <shortName evidence="5">RF MTase</shortName>
        <ecNumber evidence="5">2.1.1.297</ecNumber>
    </recommendedName>
    <alternativeName>
        <fullName evidence="5">N5-glutamine methyltransferase PrmC</fullName>
    </alternativeName>
    <alternativeName>
        <fullName evidence="5">Protein-(glutamine-N5) MTase PrmC</fullName>
    </alternativeName>
    <alternativeName>
        <fullName evidence="5">Protein-glutamine N-methyltransferase PrmC</fullName>
    </alternativeName>
</protein>
<dbReference type="STRING" id="1798002.A2478_04910"/>
<dbReference type="AlphaFoldDB" id="A0A1F5SYJ4"/>
<dbReference type="GO" id="GO:0102559">
    <property type="term" value="F:peptide chain release factor N(5)-glutamine methyltransferase activity"/>
    <property type="evidence" value="ECO:0007669"/>
    <property type="project" value="UniProtKB-EC"/>
</dbReference>
<dbReference type="GO" id="GO:0032259">
    <property type="term" value="P:methylation"/>
    <property type="evidence" value="ECO:0007669"/>
    <property type="project" value="UniProtKB-KW"/>
</dbReference>
<dbReference type="HAMAP" id="MF_02126">
    <property type="entry name" value="RF_methyltr_PrmC"/>
    <property type="match status" value="1"/>
</dbReference>
<dbReference type="InterPro" id="IPR050320">
    <property type="entry name" value="N5-glutamine_MTase"/>
</dbReference>
<proteinExistence type="inferred from homology"/>
<dbReference type="InterPro" id="IPR004556">
    <property type="entry name" value="HemK-like"/>
</dbReference>
<evidence type="ECO:0000256" key="3">
    <source>
        <dbReference type="ARBA" id="ARBA00022691"/>
    </source>
</evidence>
<organism evidence="8 9">
    <name type="scientific">Candidatus Falkowbacteria bacterium RIFOXYC2_FULL_36_12</name>
    <dbReference type="NCBI Taxonomy" id="1798002"/>
    <lineage>
        <taxon>Bacteria</taxon>
        <taxon>Candidatus Falkowiibacteriota</taxon>
    </lineage>
</organism>
<dbReference type="EC" id="2.1.1.297" evidence="5"/>
<evidence type="ECO:0000259" key="6">
    <source>
        <dbReference type="Pfam" id="PF05175"/>
    </source>
</evidence>
<feature type="binding site" evidence="5">
    <location>
        <begin position="116"/>
        <end position="120"/>
    </location>
    <ligand>
        <name>S-adenosyl-L-methionine</name>
        <dbReference type="ChEBI" id="CHEBI:59789"/>
    </ligand>
</feature>
<dbReference type="NCBIfam" id="TIGR00536">
    <property type="entry name" value="hemK_fam"/>
    <property type="match status" value="1"/>
</dbReference>
<reference evidence="8 9" key="1">
    <citation type="journal article" date="2016" name="Nat. Commun.">
        <title>Thousands of microbial genomes shed light on interconnected biogeochemical processes in an aquifer system.</title>
        <authorList>
            <person name="Anantharaman K."/>
            <person name="Brown C.T."/>
            <person name="Hug L.A."/>
            <person name="Sharon I."/>
            <person name="Castelle C.J."/>
            <person name="Probst A.J."/>
            <person name="Thomas B.C."/>
            <person name="Singh A."/>
            <person name="Wilkins M.J."/>
            <person name="Karaoz U."/>
            <person name="Brodie E.L."/>
            <person name="Williams K.H."/>
            <person name="Hubbard S.S."/>
            <person name="Banfield J.F."/>
        </authorList>
    </citation>
    <scope>NUCLEOTIDE SEQUENCE [LARGE SCALE GENOMIC DNA]</scope>
</reference>
<keyword evidence="2 5" id="KW-0808">Transferase</keyword>
<comment type="catalytic activity">
    <reaction evidence="4 5">
        <text>L-glutaminyl-[peptide chain release factor] + S-adenosyl-L-methionine = N(5)-methyl-L-glutaminyl-[peptide chain release factor] + S-adenosyl-L-homocysteine + H(+)</text>
        <dbReference type="Rhea" id="RHEA:42896"/>
        <dbReference type="Rhea" id="RHEA-COMP:10271"/>
        <dbReference type="Rhea" id="RHEA-COMP:10272"/>
        <dbReference type="ChEBI" id="CHEBI:15378"/>
        <dbReference type="ChEBI" id="CHEBI:30011"/>
        <dbReference type="ChEBI" id="CHEBI:57856"/>
        <dbReference type="ChEBI" id="CHEBI:59789"/>
        <dbReference type="ChEBI" id="CHEBI:61891"/>
        <dbReference type="EC" id="2.1.1.297"/>
    </reaction>
</comment>
<dbReference type="InterPro" id="IPR040758">
    <property type="entry name" value="PrmC_N"/>
</dbReference>
<accession>A0A1F5SYJ4</accession>
<dbReference type="Gene3D" id="3.40.50.150">
    <property type="entry name" value="Vaccinia Virus protein VP39"/>
    <property type="match status" value="1"/>
</dbReference>
<comment type="caution">
    <text evidence="5">Lacks conserved residue(s) required for the propagation of feature annotation.</text>
</comment>
<evidence type="ECO:0000256" key="5">
    <source>
        <dbReference type="HAMAP-Rule" id="MF_02126"/>
    </source>
</evidence>
<dbReference type="EMBL" id="MFGJ01000007">
    <property type="protein sequence ID" value="OGF31795.1"/>
    <property type="molecule type" value="Genomic_DNA"/>
</dbReference>
<dbReference type="CDD" id="cd02440">
    <property type="entry name" value="AdoMet_MTases"/>
    <property type="match status" value="1"/>
</dbReference>
<dbReference type="NCBIfam" id="TIGR03534">
    <property type="entry name" value="RF_mod_PrmC"/>
    <property type="match status" value="1"/>
</dbReference>
<name>A0A1F5SYJ4_9BACT</name>
<feature type="domain" description="Methyltransferase small" evidence="6">
    <location>
        <begin position="95"/>
        <end position="199"/>
    </location>
</feature>
<dbReference type="Pfam" id="PF17827">
    <property type="entry name" value="PrmC_N"/>
    <property type="match status" value="1"/>
</dbReference>
<keyword evidence="1 5" id="KW-0489">Methyltransferase</keyword>
<dbReference type="InterPro" id="IPR029063">
    <property type="entry name" value="SAM-dependent_MTases_sf"/>
</dbReference>
<dbReference type="Pfam" id="PF05175">
    <property type="entry name" value="MTS"/>
    <property type="match status" value="1"/>
</dbReference>
<dbReference type="Gene3D" id="1.10.8.10">
    <property type="entry name" value="DNA helicase RuvA subunit, C-terminal domain"/>
    <property type="match status" value="1"/>
</dbReference>
<dbReference type="Proteomes" id="UP000179001">
    <property type="component" value="Unassembled WGS sequence"/>
</dbReference>
<feature type="binding site" evidence="5">
    <location>
        <position position="148"/>
    </location>
    <ligand>
        <name>S-adenosyl-L-methionine</name>
        <dbReference type="ChEBI" id="CHEBI:59789"/>
    </ligand>
</feature>
<evidence type="ECO:0000259" key="7">
    <source>
        <dbReference type="Pfam" id="PF17827"/>
    </source>
</evidence>
<dbReference type="SUPFAM" id="SSF53335">
    <property type="entry name" value="S-adenosyl-L-methionine-dependent methyltransferases"/>
    <property type="match status" value="1"/>
</dbReference>
<comment type="caution">
    <text evidence="8">The sequence shown here is derived from an EMBL/GenBank/DDBJ whole genome shotgun (WGS) entry which is preliminary data.</text>
</comment>
<gene>
    <name evidence="5" type="primary">prmC</name>
    <name evidence="8" type="ORF">A2478_04910</name>
</gene>
<feature type="domain" description="Release factor glutamine methyltransferase N-terminal" evidence="7">
    <location>
        <begin position="6"/>
        <end position="73"/>
    </location>
</feature>
<evidence type="ECO:0000256" key="2">
    <source>
        <dbReference type="ARBA" id="ARBA00022679"/>
    </source>
</evidence>